<dbReference type="CDD" id="cd08769">
    <property type="entry name" value="DAP_dppA_2"/>
    <property type="match status" value="1"/>
</dbReference>
<evidence type="ECO:0000256" key="1">
    <source>
        <dbReference type="PIRSR" id="PIRSR015853-1"/>
    </source>
</evidence>
<accession>A6TPW1</accession>
<feature type="binding site" evidence="2">
    <location>
        <position position="8"/>
    </location>
    <ligand>
        <name>Zn(2+)</name>
        <dbReference type="ChEBI" id="CHEBI:29105"/>
        <label>2</label>
    </ligand>
</feature>
<evidence type="ECO:0000313" key="4">
    <source>
        <dbReference type="Proteomes" id="UP000001572"/>
    </source>
</evidence>
<evidence type="ECO:0000256" key="2">
    <source>
        <dbReference type="PIRSR" id="PIRSR015853-2"/>
    </source>
</evidence>
<feature type="binding site" evidence="2">
    <location>
        <position position="10"/>
    </location>
    <ligand>
        <name>Zn(2+)</name>
        <dbReference type="ChEBI" id="CHEBI:29105"/>
        <label>1</label>
    </ligand>
</feature>
<dbReference type="InterPro" id="IPR007035">
    <property type="entry name" value="Peptidase_M55"/>
</dbReference>
<dbReference type="KEGG" id="amt:Amet_2068"/>
<keyword evidence="4" id="KW-1185">Reference proteome</keyword>
<organism evidence="3 4">
    <name type="scientific">Alkaliphilus metalliredigens (strain QYMF)</name>
    <dbReference type="NCBI Taxonomy" id="293826"/>
    <lineage>
        <taxon>Bacteria</taxon>
        <taxon>Bacillati</taxon>
        <taxon>Bacillota</taxon>
        <taxon>Clostridia</taxon>
        <taxon>Peptostreptococcales</taxon>
        <taxon>Natronincolaceae</taxon>
        <taxon>Alkaliphilus</taxon>
    </lineage>
</organism>
<dbReference type="GO" id="GO:0046872">
    <property type="term" value="F:metal ion binding"/>
    <property type="evidence" value="ECO:0007669"/>
    <property type="project" value="UniProtKB-KW"/>
</dbReference>
<dbReference type="HOGENOM" id="CLU_086038_1_0_9"/>
<feature type="binding site" evidence="2">
    <location>
        <position position="104"/>
    </location>
    <ligand>
        <name>Zn(2+)</name>
        <dbReference type="ChEBI" id="CHEBI:29105"/>
        <label>2</label>
    </ligand>
</feature>
<dbReference type="Gene3D" id="3.30.1360.130">
    <property type="entry name" value="Dipeptide transport protein"/>
    <property type="match status" value="1"/>
</dbReference>
<name>A6TPW1_ALKMQ</name>
<dbReference type="GO" id="GO:0004177">
    <property type="term" value="F:aminopeptidase activity"/>
    <property type="evidence" value="ECO:0007669"/>
    <property type="project" value="UniProtKB-KW"/>
</dbReference>
<dbReference type="InterPro" id="IPR027476">
    <property type="entry name" value="DppA_N"/>
</dbReference>
<dbReference type="STRING" id="293826.Amet_2068"/>
<keyword evidence="3" id="KW-0645">Protease</keyword>
<keyword evidence="3" id="KW-0031">Aminopeptidase</keyword>
<dbReference type="PIRSF" id="PIRSF015853">
    <property type="entry name" value="Pep_DppA"/>
    <property type="match status" value="1"/>
</dbReference>
<feature type="binding site" evidence="2">
    <location>
        <position position="135"/>
    </location>
    <ligand>
        <name>Zn(2+)</name>
        <dbReference type="ChEBI" id="CHEBI:29105"/>
        <label>2</label>
    </ligand>
</feature>
<reference evidence="4" key="1">
    <citation type="journal article" date="2016" name="Genome Announc.">
        <title>Complete genome sequence of Alkaliphilus metalliredigens strain QYMF, an alkaliphilic and metal-reducing bacterium isolated from borax-contaminated leachate ponds.</title>
        <authorList>
            <person name="Hwang C."/>
            <person name="Copeland A."/>
            <person name="Lucas S."/>
            <person name="Lapidus A."/>
            <person name="Barry K."/>
            <person name="Detter J.C."/>
            <person name="Glavina Del Rio T."/>
            <person name="Hammon N."/>
            <person name="Israni S."/>
            <person name="Dalin E."/>
            <person name="Tice H."/>
            <person name="Pitluck S."/>
            <person name="Chertkov O."/>
            <person name="Brettin T."/>
            <person name="Bruce D."/>
            <person name="Han C."/>
            <person name="Schmutz J."/>
            <person name="Larimer F."/>
            <person name="Land M.L."/>
            <person name="Hauser L."/>
            <person name="Kyrpides N."/>
            <person name="Mikhailova N."/>
            <person name="Ye Q."/>
            <person name="Zhou J."/>
            <person name="Richardson P."/>
            <person name="Fields M.W."/>
        </authorList>
    </citation>
    <scope>NUCLEOTIDE SEQUENCE [LARGE SCALE GENOMIC DNA]</scope>
    <source>
        <strain evidence="4">QYMF</strain>
    </source>
</reference>
<dbReference type="RefSeq" id="WP_012063209.1">
    <property type="nucleotide sequence ID" value="NC_009633.1"/>
</dbReference>
<dbReference type="AlphaFoldDB" id="A6TPW1"/>
<dbReference type="EMBL" id="CP000724">
    <property type="protein sequence ID" value="ABR48229.1"/>
    <property type="molecule type" value="Genomic_DNA"/>
</dbReference>
<dbReference type="Proteomes" id="UP000001572">
    <property type="component" value="Chromosome"/>
</dbReference>
<feature type="binding site" evidence="2">
    <location>
        <position position="60"/>
    </location>
    <ligand>
        <name>Zn(2+)</name>
        <dbReference type="ChEBI" id="CHEBI:29105"/>
        <label>2</label>
    </ligand>
</feature>
<dbReference type="InterPro" id="IPR036177">
    <property type="entry name" value="Peptidase_M55_sf"/>
</dbReference>
<dbReference type="SUPFAM" id="SSF63992">
    <property type="entry name" value="Dipeptide transport protein"/>
    <property type="match status" value="1"/>
</dbReference>
<dbReference type="OrthoDB" id="9785420at2"/>
<protein>
    <submittedName>
        <fullName evidence="3">Peptidase M55, D-aminopeptidase</fullName>
    </submittedName>
</protein>
<sequence>MKIYVSADIEGIWGVVSPRQIGGESEDYTRARKLMTQEVNLLCQYLLQNGASEIVINDSHGPMDNIIIEELNPEVSLISGYPKDLSMMEGIDESFDCVMLIGYHPKAGTEKGIFDHTYAGRVIRNLYIDEEELGEVGLNALVAGGFGVPVVLVSGDEKVTQDVKMEIGDIETVAVKKALSRYCAKNISFLKLEKLYSEAVKNALKDVKKYPIKKPSSSPVLKLELYQAVMAETVACIPGVKKVGPTSVEYIAEEMADVYKALRSIVTVAQNLI</sequence>
<keyword evidence="2" id="KW-0862">Zinc</keyword>
<evidence type="ECO:0000313" key="3">
    <source>
        <dbReference type="EMBL" id="ABR48229.1"/>
    </source>
</evidence>
<proteinExistence type="predicted"/>
<keyword evidence="2" id="KW-0479">Metal-binding</keyword>
<keyword evidence="3" id="KW-0378">Hydrolase</keyword>
<gene>
    <name evidence="3" type="ordered locus">Amet_2068</name>
</gene>
<dbReference type="Gene3D" id="3.40.50.10780">
    <property type="entry name" value="Dipeptide transport protein"/>
    <property type="match status" value="1"/>
</dbReference>
<feature type="active site" description="Nucleophile" evidence="1">
    <location>
        <position position="116"/>
    </location>
</feature>
<dbReference type="eggNOG" id="COG2362">
    <property type="taxonomic scope" value="Bacteria"/>
</dbReference>
<feature type="binding site" evidence="2">
    <location>
        <position position="8"/>
    </location>
    <ligand>
        <name>Zn(2+)</name>
        <dbReference type="ChEBI" id="CHEBI:29105"/>
        <label>1</label>
    </ligand>
</feature>
<dbReference type="Pfam" id="PF04951">
    <property type="entry name" value="Peptidase_M55"/>
    <property type="match status" value="1"/>
</dbReference>